<dbReference type="AlphaFoldDB" id="A0AAF3FSU9"/>
<feature type="compositionally biased region" description="Acidic residues" evidence="8">
    <location>
        <begin position="173"/>
        <end position="190"/>
    </location>
</feature>
<feature type="compositionally biased region" description="Polar residues" evidence="8">
    <location>
        <begin position="91"/>
        <end position="100"/>
    </location>
</feature>
<name>A0AAF3FSU9_9BILA</name>
<keyword evidence="4 7" id="KW-0863">Zinc-finger</keyword>
<evidence type="ECO:0000313" key="11">
    <source>
        <dbReference type="WBParaSite" id="MBELARI_LOCUS9226"/>
    </source>
</evidence>
<feature type="region of interest" description="Disordered" evidence="8">
    <location>
        <begin position="331"/>
        <end position="351"/>
    </location>
</feature>
<dbReference type="GO" id="GO:0000981">
    <property type="term" value="F:DNA-binding transcription factor activity, RNA polymerase II-specific"/>
    <property type="evidence" value="ECO:0007669"/>
    <property type="project" value="TreeGrafter"/>
</dbReference>
<dbReference type="GO" id="GO:0045893">
    <property type="term" value="P:positive regulation of DNA-templated transcription"/>
    <property type="evidence" value="ECO:0007669"/>
    <property type="project" value="UniProtKB-ARBA"/>
</dbReference>
<evidence type="ECO:0000256" key="7">
    <source>
        <dbReference type="PROSITE-ProRule" id="PRU00042"/>
    </source>
</evidence>
<dbReference type="GO" id="GO:0005694">
    <property type="term" value="C:chromosome"/>
    <property type="evidence" value="ECO:0007669"/>
    <property type="project" value="UniProtKB-ARBA"/>
</dbReference>
<dbReference type="SMART" id="SM00355">
    <property type="entry name" value="ZnF_C2H2"/>
    <property type="match status" value="3"/>
</dbReference>
<keyword evidence="2" id="KW-0479">Metal-binding</keyword>
<evidence type="ECO:0000313" key="10">
    <source>
        <dbReference type="Proteomes" id="UP000887575"/>
    </source>
</evidence>
<evidence type="ECO:0000256" key="5">
    <source>
        <dbReference type="ARBA" id="ARBA00022833"/>
    </source>
</evidence>
<comment type="subcellular location">
    <subcellularLocation>
        <location evidence="1">Nucleus</location>
    </subcellularLocation>
</comment>
<evidence type="ECO:0000256" key="6">
    <source>
        <dbReference type="ARBA" id="ARBA00023242"/>
    </source>
</evidence>
<keyword evidence="6" id="KW-0539">Nucleus</keyword>
<sequence>MFSDGDLGGRSLSRCPECTKTTKDFKTSIEFHWHVEACVRYAFENEVVNAFNDFRVVPSTSRAQVAEPVSGIVTKANSQSTQRAVDVSIRQDVSQSSTKSRFGGHHQQPSTSRDVERRTFANHQRKDVAMRNYGETITGPGGVQLMVTVEQPLPLDSPQQDKEKMNLNGITEDSGEDEDEEEEELEDSPPDMEYGGELMENLEENPEQHEANEDSDEIEFGRVGGMYPAFLYPKVIGALANANDDPNRQKMECPACGLRLYRHNYSTHYRVHTGELPFPCHYCDKKFRTTSARRVHERAHTGEKPYMCPSCNYAAMTKRNLDRHIYNNHIRDGQRRGPRNRRSKYRDMPPPDIMYHSIEKEVVIEDDDDEARVWCTENDDDEHHLQKISIISEEIPIQLHSREDHAYGRM</sequence>
<reference evidence="11" key="1">
    <citation type="submission" date="2024-02" db="UniProtKB">
        <authorList>
            <consortium name="WormBaseParasite"/>
        </authorList>
    </citation>
    <scope>IDENTIFICATION</scope>
</reference>
<feature type="region of interest" description="Disordered" evidence="8">
    <location>
        <begin position="169"/>
        <end position="196"/>
    </location>
</feature>
<dbReference type="GO" id="GO:0005634">
    <property type="term" value="C:nucleus"/>
    <property type="evidence" value="ECO:0007669"/>
    <property type="project" value="UniProtKB-SubCell"/>
</dbReference>
<dbReference type="InterPro" id="IPR036236">
    <property type="entry name" value="Znf_C2H2_sf"/>
</dbReference>
<accession>A0AAF3FSU9</accession>
<protein>
    <submittedName>
        <fullName evidence="11">C2H2-type domain-containing protein</fullName>
    </submittedName>
</protein>
<dbReference type="PROSITE" id="PS00028">
    <property type="entry name" value="ZINC_FINGER_C2H2_1"/>
    <property type="match status" value="1"/>
</dbReference>
<dbReference type="PANTHER" id="PTHR24388:SF53">
    <property type="entry name" value="CHORION TRANSCRIPTION FACTOR CF2-RELATED"/>
    <property type="match status" value="1"/>
</dbReference>
<dbReference type="SUPFAM" id="SSF57667">
    <property type="entry name" value="beta-beta-alpha zinc fingers"/>
    <property type="match status" value="1"/>
</dbReference>
<evidence type="ECO:0000256" key="1">
    <source>
        <dbReference type="ARBA" id="ARBA00004123"/>
    </source>
</evidence>
<evidence type="ECO:0000259" key="9">
    <source>
        <dbReference type="PROSITE" id="PS50157"/>
    </source>
</evidence>
<feature type="domain" description="C2H2-type" evidence="9">
    <location>
        <begin position="278"/>
        <end position="305"/>
    </location>
</feature>
<dbReference type="InterPro" id="IPR050527">
    <property type="entry name" value="Snail/Krueppel_Znf"/>
</dbReference>
<proteinExistence type="predicted"/>
<dbReference type="FunFam" id="3.30.160.60:FF:000870">
    <property type="entry name" value="zinc finger protein 197 isoform X1"/>
    <property type="match status" value="1"/>
</dbReference>
<keyword evidence="10" id="KW-1185">Reference proteome</keyword>
<organism evidence="10 11">
    <name type="scientific">Mesorhabditis belari</name>
    <dbReference type="NCBI Taxonomy" id="2138241"/>
    <lineage>
        <taxon>Eukaryota</taxon>
        <taxon>Metazoa</taxon>
        <taxon>Ecdysozoa</taxon>
        <taxon>Nematoda</taxon>
        <taxon>Chromadorea</taxon>
        <taxon>Rhabditida</taxon>
        <taxon>Rhabditina</taxon>
        <taxon>Rhabditomorpha</taxon>
        <taxon>Rhabditoidea</taxon>
        <taxon>Rhabditidae</taxon>
        <taxon>Mesorhabditinae</taxon>
        <taxon>Mesorhabditis</taxon>
    </lineage>
</organism>
<keyword evidence="3" id="KW-0677">Repeat</keyword>
<dbReference type="InterPro" id="IPR013087">
    <property type="entry name" value="Znf_C2H2_type"/>
</dbReference>
<evidence type="ECO:0000256" key="2">
    <source>
        <dbReference type="ARBA" id="ARBA00022723"/>
    </source>
</evidence>
<dbReference type="GO" id="GO:0000978">
    <property type="term" value="F:RNA polymerase II cis-regulatory region sequence-specific DNA binding"/>
    <property type="evidence" value="ECO:0007669"/>
    <property type="project" value="TreeGrafter"/>
</dbReference>
<dbReference type="FunFam" id="3.30.160.60:FF:001732">
    <property type="entry name" value="Zgc:162936"/>
    <property type="match status" value="1"/>
</dbReference>
<feature type="region of interest" description="Disordered" evidence="8">
    <location>
        <begin position="77"/>
        <end position="117"/>
    </location>
</feature>
<dbReference type="PANTHER" id="PTHR24388">
    <property type="entry name" value="ZINC FINGER PROTEIN"/>
    <property type="match status" value="1"/>
</dbReference>
<evidence type="ECO:0000256" key="4">
    <source>
        <dbReference type="ARBA" id="ARBA00022771"/>
    </source>
</evidence>
<dbReference type="WBParaSite" id="MBELARI_LOCUS9226">
    <property type="protein sequence ID" value="MBELARI_LOCUS9226"/>
    <property type="gene ID" value="MBELARI_LOCUS9226"/>
</dbReference>
<evidence type="ECO:0000256" key="8">
    <source>
        <dbReference type="SAM" id="MobiDB-lite"/>
    </source>
</evidence>
<dbReference type="PROSITE" id="PS50157">
    <property type="entry name" value="ZINC_FINGER_C2H2_2"/>
    <property type="match status" value="1"/>
</dbReference>
<dbReference type="Proteomes" id="UP000887575">
    <property type="component" value="Unassembled WGS sequence"/>
</dbReference>
<dbReference type="Gene3D" id="3.30.160.60">
    <property type="entry name" value="Classic Zinc Finger"/>
    <property type="match status" value="2"/>
</dbReference>
<keyword evidence="5" id="KW-0862">Zinc</keyword>
<dbReference type="GO" id="GO:0008270">
    <property type="term" value="F:zinc ion binding"/>
    <property type="evidence" value="ECO:0007669"/>
    <property type="project" value="UniProtKB-KW"/>
</dbReference>
<evidence type="ECO:0000256" key="3">
    <source>
        <dbReference type="ARBA" id="ARBA00022737"/>
    </source>
</evidence>